<keyword evidence="2" id="KW-1185">Reference proteome</keyword>
<evidence type="ECO:0000313" key="2">
    <source>
        <dbReference type="Proteomes" id="UP000184295"/>
    </source>
</evidence>
<dbReference type="Proteomes" id="UP000184295">
    <property type="component" value="Unassembled WGS sequence"/>
</dbReference>
<organism evidence="1 2">
    <name type="scientific">Ferrithrix thermotolerans DSM 19514</name>
    <dbReference type="NCBI Taxonomy" id="1121881"/>
    <lineage>
        <taxon>Bacteria</taxon>
        <taxon>Bacillati</taxon>
        <taxon>Actinomycetota</taxon>
        <taxon>Acidimicrobiia</taxon>
        <taxon>Acidimicrobiales</taxon>
        <taxon>Acidimicrobiaceae</taxon>
        <taxon>Ferrithrix</taxon>
    </lineage>
</organism>
<evidence type="ECO:0000313" key="1">
    <source>
        <dbReference type="EMBL" id="SHF06747.1"/>
    </source>
</evidence>
<dbReference type="AlphaFoldDB" id="A0A1M4YM83"/>
<proteinExistence type="predicted"/>
<protein>
    <submittedName>
        <fullName evidence="1">Uncharacterized protein</fullName>
    </submittedName>
</protein>
<sequence>MMIRRKLRRSLTKKFFQRPKHQHRDNTAVIFYPPEILKEISMHLCAALCGPLIPSRPSYLSEQLSSVVPNGPF</sequence>
<reference evidence="2" key="1">
    <citation type="submission" date="2016-11" db="EMBL/GenBank/DDBJ databases">
        <authorList>
            <person name="Varghese N."/>
            <person name="Submissions S."/>
        </authorList>
    </citation>
    <scope>NUCLEOTIDE SEQUENCE [LARGE SCALE GENOMIC DNA]</scope>
    <source>
        <strain evidence="2">DSM 19514</strain>
    </source>
</reference>
<dbReference type="EMBL" id="FQUL01000082">
    <property type="protein sequence ID" value="SHF06747.1"/>
    <property type="molecule type" value="Genomic_DNA"/>
</dbReference>
<gene>
    <name evidence="1" type="ORF">SAMN02745225_02367</name>
</gene>
<accession>A0A1M4YM83</accession>
<name>A0A1M4YM83_9ACTN</name>